<reference evidence="9" key="2">
    <citation type="journal article" date="2021" name="PeerJ">
        <title>Extensive microbial diversity within the chicken gut microbiome revealed by metagenomics and culture.</title>
        <authorList>
            <person name="Gilroy R."/>
            <person name="Ravi A."/>
            <person name="Getino M."/>
            <person name="Pursley I."/>
            <person name="Horton D.L."/>
            <person name="Alikhan N.F."/>
            <person name="Baker D."/>
            <person name="Gharbi K."/>
            <person name="Hall N."/>
            <person name="Watson M."/>
            <person name="Adriaenssens E.M."/>
            <person name="Foster-Nyarko E."/>
            <person name="Jarju S."/>
            <person name="Secka A."/>
            <person name="Antonio M."/>
            <person name="Oren A."/>
            <person name="Chaudhuri R.R."/>
            <person name="La Ragione R."/>
            <person name="Hildebrand F."/>
            <person name="Pallen M.J."/>
        </authorList>
    </citation>
    <scope>NUCLEOTIDE SEQUENCE</scope>
    <source>
        <strain evidence="9">13766</strain>
    </source>
</reference>
<evidence type="ECO:0000259" key="8">
    <source>
        <dbReference type="PROSITE" id="PS50928"/>
    </source>
</evidence>
<feature type="domain" description="ABC transmembrane type-1" evidence="8">
    <location>
        <begin position="76"/>
        <end position="290"/>
    </location>
</feature>
<accession>A0A9D1K733</accession>
<proteinExistence type="inferred from homology"/>
<dbReference type="Gene3D" id="1.10.3720.10">
    <property type="entry name" value="MetI-like"/>
    <property type="match status" value="1"/>
</dbReference>
<evidence type="ECO:0000256" key="5">
    <source>
        <dbReference type="ARBA" id="ARBA00022989"/>
    </source>
</evidence>
<evidence type="ECO:0000256" key="1">
    <source>
        <dbReference type="ARBA" id="ARBA00004651"/>
    </source>
</evidence>
<reference evidence="9" key="1">
    <citation type="submission" date="2020-10" db="EMBL/GenBank/DDBJ databases">
        <authorList>
            <person name="Gilroy R."/>
        </authorList>
    </citation>
    <scope>NUCLEOTIDE SEQUENCE</scope>
    <source>
        <strain evidence="9">13766</strain>
    </source>
</reference>
<evidence type="ECO:0000256" key="2">
    <source>
        <dbReference type="ARBA" id="ARBA00022448"/>
    </source>
</evidence>
<evidence type="ECO:0000313" key="10">
    <source>
        <dbReference type="Proteomes" id="UP000824140"/>
    </source>
</evidence>
<dbReference type="GO" id="GO:0055085">
    <property type="term" value="P:transmembrane transport"/>
    <property type="evidence" value="ECO:0007669"/>
    <property type="project" value="InterPro"/>
</dbReference>
<dbReference type="Proteomes" id="UP000824140">
    <property type="component" value="Unassembled WGS sequence"/>
</dbReference>
<protein>
    <submittedName>
        <fullName evidence="9">Sugar ABC transporter permease</fullName>
    </submittedName>
</protein>
<dbReference type="InterPro" id="IPR035906">
    <property type="entry name" value="MetI-like_sf"/>
</dbReference>
<dbReference type="SUPFAM" id="SSF161098">
    <property type="entry name" value="MetI-like"/>
    <property type="match status" value="1"/>
</dbReference>
<dbReference type="PROSITE" id="PS50928">
    <property type="entry name" value="ABC_TM1"/>
    <property type="match status" value="1"/>
</dbReference>
<dbReference type="EMBL" id="DVJN01000254">
    <property type="protein sequence ID" value="HIS93986.1"/>
    <property type="molecule type" value="Genomic_DNA"/>
</dbReference>
<sequence>MRAARRKGLSADERSWLLFLLLPVLFVLVFSYGGMYGVVIAFQRFIPAKGLFGNQNWVGLENFQYVFSLKNVWRAIWNTLSISVWKLVLGIVVPVCVALLLNEVRRSGFKRTVQTIVYLPHFISWVILSGIFLDLLSTDGLVNQFLGLFGLEPIFFLGSNRYFQATLIVTDVWKGFGYSSIIYLSAIAGIDQEQYESARIDGAGRFRCMRYITLPGLAGTIALMGVLSIGNLLNAGFDQVLNMYSPQVYETGDIIDTFVYRFGLLEAKYGPSQAVGLMKSVISATLTVVAYVLAYKYADYSLF</sequence>
<dbReference type="AlphaFoldDB" id="A0A9D1K733"/>
<keyword evidence="2 7" id="KW-0813">Transport</keyword>
<name>A0A9D1K733_9FIRM</name>
<comment type="caution">
    <text evidence="9">The sequence shown here is derived from an EMBL/GenBank/DDBJ whole genome shotgun (WGS) entry which is preliminary data.</text>
</comment>
<evidence type="ECO:0000256" key="4">
    <source>
        <dbReference type="ARBA" id="ARBA00022692"/>
    </source>
</evidence>
<dbReference type="Pfam" id="PF00528">
    <property type="entry name" value="BPD_transp_1"/>
    <property type="match status" value="1"/>
</dbReference>
<keyword evidence="4 7" id="KW-0812">Transmembrane</keyword>
<dbReference type="PANTHER" id="PTHR43227">
    <property type="entry name" value="BLL4140 PROTEIN"/>
    <property type="match status" value="1"/>
</dbReference>
<keyword evidence="6 7" id="KW-0472">Membrane</keyword>
<feature type="transmembrane region" description="Helical" evidence="7">
    <location>
        <begin position="274"/>
        <end position="294"/>
    </location>
</feature>
<feature type="transmembrane region" description="Helical" evidence="7">
    <location>
        <begin position="211"/>
        <end position="233"/>
    </location>
</feature>
<dbReference type="CDD" id="cd06261">
    <property type="entry name" value="TM_PBP2"/>
    <property type="match status" value="1"/>
</dbReference>
<dbReference type="PANTHER" id="PTHR43227:SF11">
    <property type="entry name" value="BLL4140 PROTEIN"/>
    <property type="match status" value="1"/>
</dbReference>
<feature type="transmembrane region" description="Helical" evidence="7">
    <location>
        <begin position="16"/>
        <end position="42"/>
    </location>
</feature>
<dbReference type="GO" id="GO:0005886">
    <property type="term" value="C:plasma membrane"/>
    <property type="evidence" value="ECO:0007669"/>
    <property type="project" value="UniProtKB-SubCell"/>
</dbReference>
<feature type="transmembrane region" description="Helical" evidence="7">
    <location>
        <begin position="75"/>
        <end position="101"/>
    </location>
</feature>
<organism evidence="9 10">
    <name type="scientific">Candidatus Alectryocaccomicrobium excrementavium</name>
    <dbReference type="NCBI Taxonomy" id="2840668"/>
    <lineage>
        <taxon>Bacteria</taxon>
        <taxon>Bacillati</taxon>
        <taxon>Bacillota</taxon>
        <taxon>Clostridia</taxon>
        <taxon>Candidatus Alectryocaccomicrobium</taxon>
    </lineage>
</organism>
<comment type="subcellular location">
    <subcellularLocation>
        <location evidence="1 7">Cell membrane</location>
        <topology evidence="1 7">Multi-pass membrane protein</topology>
    </subcellularLocation>
</comment>
<feature type="transmembrane region" description="Helical" evidence="7">
    <location>
        <begin position="172"/>
        <end position="190"/>
    </location>
</feature>
<evidence type="ECO:0000256" key="6">
    <source>
        <dbReference type="ARBA" id="ARBA00023136"/>
    </source>
</evidence>
<evidence type="ECO:0000313" key="9">
    <source>
        <dbReference type="EMBL" id="HIS93986.1"/>
    </source>
</evidence>
<feature type="transmembrane region" description="Helical" evidence="7">
    <location>
        <begin position="113"/>
        <end position="133"/>
    </location>
</feature>
<comment type="similarity">
    <text evidence="7">Belongs to the binding-protein-dependent transport system permease family.</text>
</comment>
<dbReference type="InterPro" id="IPR000515">
    <property type="entry name" value="MetI-like"/>
</dbReference>
<evidence type="ECO:0000256" key="7">
    <source>
        <dbReference type="RuleBase" id="RU363032"/>
    </source>
</evidence>
<evidence type="ECO:0000256" key="3">
    <source>
        <dbReference type="ARBA" id="ARBA00022475"/>
    </source>
</evidence>
<dbReference type="InterPro" id="IPR050809">
    <property type="entry name" value="UgpAE/MalFG_permease"/>
</dbReference>
<keyword evidence="5 7" id="KW-1133">Transmembrane helix</keyword>
<gene>
    <name evidence="9" type="ORF">IAA84_13315</name>
</gene>
<keyword evidence="3" id="KW-1003">Cell membrane</keyword>